<dbReference type="PANTHER" id="PTHR48051:SF1">
    <property type="entry name" value="RAS SUPPRESSOR PROTEIN 1"/>
    <property type="match status" value="1"/>
</dbReference>
<evidence type="ECO:0000256" key="3">
    <source>
        <dbReference type="ARBA" id="ARBA00022737"/>
    </source>
</evidence>
<feature type="compositionally biased region" description="Polar residues" evidence="4">
    <location>
        <begin position="117"/>
        <end position="127"/>
    </location>
</feature>
<keyword evidence="2" id="KW-0433">Leucine-rich repeat</keyword>
<evidence type="ECO:0000256" key="4">
    <source>
        <dbReference type="SAM" id="MobiDB-lite"/>
    </source>
</evidence>
<protein>
    <recommendedName>
        <fullName evidence="5">Disease resistance R13L4/SHOC-2-like LRR domain-containing protein</fullName>
    </recommendedName>
</protein>
<feature type="domain" description="Disease resistance R13L4/SHOC-2-like LRR" evidence="5">
    <location>
        <begin position="220"/>
        <end position="312"/>
    </location>
</feature>
<dbReference type="InterPro" id="IPR003591">
    <property type="entry name" value="Leu-rich_rpt_typical-subtyp"/>
</dbReference>
<dbReference type="Pfam" id="PF23598">
    <property type="entry name" value="LRR_14"/>
    <property type="match status" value="1"/>
</dbReference>
<dbReference type="EMBL" id="HBFB01021914">
    <property type="protein sequence ID" value="CAD8685364.1"/>
    <property type="molecule type" value="Transcribed_RNA"/>
</dbReference>
<feature type="compositionally biased region" description="Low complexity" evidence="4">
    <location>
        <begin position="329"/>
        <end position="345"/>
    </location>
</feature>
<dbReference type="PANTHER" id="PTHR48051">
    <property type="match status" value="1"/>
</dbReference>
<name>A0A7S0RT92_9CHLO</name>
<feature type="compositionally biased region" description="Polar residues" evidence="4">
    <location>
        <begin position="1"/>
        <end position="13"/>
    </location>
</feature>
<dbReference type="InterPro" id="IPR050216">
    <property type="entry name" value="LRR_domain-containing"/>
</dbReference>
<proteinExistence type="predicted"/>
<comment type="subcellular location">
    <subcellularLocation>
        <location evidence="1">Cytoplasm</location>
        <location evidence="1">Cytoskeleton</location>
        <location evidence="1">Cilium axoneme</location>
    </subcellularLocation>
</comment>
<sequence>MGQCLSSDAQKNATKGGAQHISSDTRPNGNGTLPSTSAQTAQRPSGQNDAPSSQQQHQAHHNGSTADGSARERELSLQLVETQQQVQRLQNAVSTLQRRLSQVAPSNPVPIQPRSGAESSVGTSTASRDAVEALHALREHNPDTRLSVSWQSQAEERAWEGVRWEDGQVTGLALSNMQIVVLPPSISSLTSITTLMLSGNQLTAIPAAVGLLTSLTTLLLDSNKLRALPDELGCLVKLQTLWLQDNELAALPGSVGQLTSLRQLLASRNRLTSVPACLSDLTSLHSLWLDSNHISVLPMGMTTLTQLKRLRVDPHVLPTLHPEIAKLATTPAASSATTSDPAHSSGGTTTSS</sequence>
<gene>
    <name evidence="6" type="ORF">CLEI1391_LOCUS12291</name>
</gene>
<accession>A0A7S0RT92</accession>
<evidence type="ECO:0000313" key="6">
    <source>
        <dbReference type="EMBL" id="CAD8685364.1"/>
    </source>
</evidence>
<feature type="compositionally biased region" description="Polar residues" evidence="4">
    <location>
        <begin position="20"/>
        <end position="53"/>
    </location>
</feature>
<feature type="region of interest" description="Disordered" evidence="4">
    <location>
        <begin position="329"/>
        <end position="352"/>
    </location>
</feature>
<dbReference type="SUPFAM" id="SSF52058">
    <property type="entry name" value="L domain-like"/>
    <property type="match status" value="1"/>
</dbReference>
<dbReference type="GO" id="GO:0005930">
    <property type="term" value="C:axoneme"/>
    <property type="evidence" value="ECO:0007669"/>
    <property type="project" value="UniProtKB-SubCell"/>
</dbReference>
<feature type="region of interest" description="Disordered" evidence="4">
    <location>
        <begin position="1"/>
        <end position="74"/>
    </location>
</feature>
<dbReference type="AlphaFoldDB" id="A0A7S0RT92"/>
<dbReference type="InterPro" id="IPR032675">
    <property type="entry name" value="LRR_dom_sf"/>
</dbReference>
<organism evidence="6">
    <name type="scientific">Chlamydomonas leiostraca</name>
    <dbReference type="NCBI Taxonomy" id="1034604"/>
    <lineage>
        <taxon>Eukaryota</taxon>
        <taxon>Viridiplantae</taxon>
        <taxon>Chlorophyta</taxon>
        <taxon>core chlorophytes</taxon>
        <taxon>Chlorophyceae</taxon>
        <taxon>CS clade</taxon>
        <taxon>Chlamydomonadales</taxon>
        <taxon>Chlamydomonadaceae</taxon>
        <taxon>Chlamydomonas</taxon>
    </lineage>
</organism>
<dbReference type="Gene3D" id="3.80.10.10">
    <property type="entry name" value="Ribonuclease Inhibitor"/>
    <property type="match status" value="2"/>
</dbReference>
<keyword evidence="3" id="KW-0677">Repeat</keyword>
<dbReference type="SMART" id="SM00369">
    <property type="entry name" value="LRR_TYP"/>
    <property type="match status" value="5"/>
</dbReference>
<feature type="region of interest" description="Disordered" evidence="4">
    <location>
        <begin position="99"/>
        <end position="128"/>
    </location>
</feature>
<dbReference type="InterPro" id="IPR055414">
    <property type="entry name" value="LRR_R13L4/SHOC2-like"/>
</dbReference>
<evidence type="ECO:0000256" key="1">
    <source>
        <dbReference type="ARBA" id="ARBA00004430"/>
    </source>
</evidence>
<evidence type="ECO:0000259" key="5">
    <source>
        <dbReference type="Pfam" id="PF23598"/>
    </source>
</evidence>
<reference evidence="6" key="1">
    <citation type="submission" date="2021-01" db="EMBL/GenBank/DDBJ databases">
        <authorList>
            <person name="Corre E."/>
            <person name="Pelletier E."/>
            <person name="Niang G."/>
            <person name="Scheremetjew M."/>
            <person name="Finn R."/>
            <person name="Kale V."/>
            <person name="Holt S."/>
            <person name="Cochrane G."/>
            <person name="Meng A."/>
            <person name="Brown T."/>
            <person name="Cohen L."/>
        </authorList>
    </citation>
    <scope>NUCLEOTIDE SEQUENCE</scope>
    <source>
        <strain evidence="6">SAG 11-49</strain>
    </source>
</reference>
<evidence type="ECO:0000256" key="2">
    <source>
        <dbReference type="ARBA" id="ARBA00022614"/>
    </source>
</evidence>